<feature type="compositionally biased region" description="Acidic residues" evidence="1">
    <location>
        <begin position="544"/>
        <end position="557"/>
    </location>
</feature>
<keyword evidence="4" id="KW-1185">Reference proteome</keyword>
<reference evidence="3 4" key="1">
    <citation type="journal article" date="2015" name="Genome Biol. Evol.">
        <title>Comparative Genomics of a Bacterivorous Green Alga Reveals Evolutionary Causalities and Consequences of Phago-Mixotrophic Mode of Nutrition.</title>
        <authorList>
            <person name="Burns J.A."/>
            <person name="Paasch A."/>
            <person name="Narechania A."/>
            <person name="Kim E."/>
        </authorList>
    </citation>
    <scope>NUCLEOTIDE SEQUENCE [LARGE SCALE GENOMIC DNA]</scope>
    <source>
        <strain evidence="3 4">PLY_AMNH</strain>
    </source>
</reference>
<dbReference type="InterPro" id="IPR000477">
    <property type="entry name" value="RT_dom"/>
</dbReference>
<organism evidence="3 4">
    <name type="scientific">Cymbomonas tetramitiformis</name>
    <dbReference type="NCBI Taxonomy" id="36881"/>
    <lineage>
        <taxon>Eukaryota</taxon>
        <taxon>Viridiplantae</taxon>
        <taxon>Chlorophyta</taxon>
        <taxon>Pyramimonadophyceae</taxon>
        <taxon>Pyramimonadales</taxon>
        <taxon>Pyramimonadaceae</taxon>
        <taxon>Cymbomonas</taxon>
    </lineage>
</organism>
<dbReference type="EMBL" id="LGRX02026525">
    <property type="protein sequence ID" value="KAK3250745.1"/>
    <property type="molecule type" value="Genomic_DNA"/>
</dbReference>
<dbReference type="Proteomes" id="UP001190700">
    <property type="component" value="Unassembled WGS sequence"/>
</dbReference>
<feature type="domain" description="Reverse transcriptase" evidence="2">
    <location>
        <begin position="185"/>
        <end position="397"/>
    </location>
</feature>
<sequence>MWVDPEDIEAYKLFLLILHLVLQPVPQGLKKGVAQVIRDRCCKFMQGECVSLFAEAPEGRRVAVDAGEERVLRDAVRLVKAGQLGKAAKRLESTKLAPATRETLKRLERLHPAGTSKRQEVARDGRWELQGRALELDGKVFDDVMPNVPRASGPGSSQWRWEHLWAVHVSGGGDALLEVCNHLAAGRVLGGVREWLAGARLVALLKDNLGVNIRPIACGEGLRAAQVGVAVKGGANLGVHLVQAALDQWVCVKADAKNVFNALHREAVFEAIDRDFPELWAWTDLCYGVEANLGFRLGSADGSVMRFIKSREGAQQGDPLGPLYLAAPLQAALERVQERHPAVVVMAYLDDVLLMGPPVLATAAYTTYLEEGVAVGLEIQPTKSVAYSPEGDVGNFVKEMPGVRGELDFINVLGVPVGKAEAVVAEMLKKDLLPGGGLASHSLEFATLPHRMWLTKATRVSSAAWLGGFAQVWGDMRGLFATVTEGCGDLGAESGLPYVQSLYRMPCGRTPPLGVEVYGGFGPAAAFLKRTPRRFSGRRYLAEDAAEEDEVDEEGDEGGAWGG</sequence>
<evidence type="ECO:0000259" key="2">
    <source>
        <dbReference type="PROSITE" id="PS50878"/>
    </source>
</evidence>
<dbReference type="Pfam" id="PF00078">
    <property type="entry name" value="RVT_1"/>
    <property type="match status" value="1"/>
</dbReference>
<dbReference type="PROSITE" id="PS50878">
    <property type="entry name" value="RT_POL"/>
    <property type="match status" value="1"/>
</dbReference>
<evidence type="ECO:0000313" key="4">
    <source>
        <dbReference type="Proteomes" id="UP001190700"/>
    </source>
</evidence>
<protein>
    <recommendedName>
        <fullName evidence="2">Reverse transcriptase domain-containing protein</fullName>
    </recommendedName>
</protein>
<proteinExistence type="predicted"/>
<name>A0AAE0CAY1_9CHLO</name>
<evidence type="ECO:0000313" key="3">
    <source>
        <dbReference type="EMBL" id="KAK3250745.1"/>
    </source>
</evidence>
<dbReference type="AlphaFoldDB" id="A0AAE0CAY1"/>
<evidence type="ECO:0000256" key="1">
    <source>
        <dbReference type="SAM" id="MobiDB-lite"/>
    </source>
</evidence>
<accession>A0AAE0CAY1</accession>
<comment type="caution">
    <text evidence="3">The sequence shown here is derived from an EMBL/GenBank/DDBJ whole genome shotgun (WGS) entry which is preliminary data.</text>
</comment>
<feature type="region of interest" description="Disordered" evidence="1">
    <location>
        <begin position="542"/>
        <end position="563"/>
    </location>
</feature>
<gene>
    <name evidence="3" type="ORF">CYMTET_39884</name>
</gene>